<dbReference type="PANTHER" id="PTHR32182:SF0">
    <property type="entry name" value="DNA REPLICATION AND REPAIR PROTEIN RECF"/>
    <property type="match status" value="1"/>
</dbReference>
<dbReference type="PANTHER" id="PTHR32182">
    <property type="entry name" value="DNA REPLICATION AND REPAIR PROTEIN RECF"/>
    <property type="match status" value="1"/>
</dbReference>
<dbReference type="AlphaFoldDB" id="A0A432ZSU0"/>
<keyword evidence="1" id="KW-0175">Coiled coil</keyword>
<dbReference type="GO" id="GO:0000731">
    <property type="term" value="P:DNA synthesis involved in DNA repair"/>
    <property type="evidence" value="ECO:0007669"/>
    <property type="project" value="TreeGrafter"/>
</dbReference>
<comment type="caution">
    <text evidence="2">The sequence shown here is derived from an EMBL/GenBank/DDBJ whole genome shotgun (WGS) entry which is preliminary data.</text>
</comment>
<gene>
    <name evidence="2" type="ORF">CWI84_02185</name>
</gene>
<dbReference type="Pfam" id="PF13558">
    <property type="entry name" value="SbcC_Walker_B"/>
    <property type="match status" value="1"/>
</dbReference>
<proteinExistence type="predicted"/>
<sequence length="1155" mass="131099">MSAEVTKRMHTLTHITLVNWYLFTDVTIPADEGCILIRGFNGVGKSSLADAIQVVLAGADETKKNLTLNAASSNDGKTGRSIRSYCLGIVSDTDGEDYVPTRESSNTYIALAFKRPNGTEYSIGIHLYCRKSESGVVQKHRFTVEGAPLTSTDFMEGEYTVLPWKDMEHRLANTINGKASFFRTAQDFRMKYCELMSYEVADHQISPDMMLQAFKNGISFKEQKSIDEFTRDYILPRRNIDVMRIENDYEEYAKIEKLITGAKEKLESLYAIIKHYKRYQLKSQQKIAFDWSVKEADKGKCNSEIEAAQELIEALSKGIEQNEQKLALLETKLPKLEKARDSSKSAFDNSEPKKLLDQIENQLSVLTIEDKQFVKQGNKLKEDISALCSGKFSFPSELDPSLSQAFDQGNQVLMPLDNCSQDDLLSPWFLEEKTPSILSAFLRLKESVKNSIEQGFDEAKQYHESLQSEFTELTEAYKKASEGKATLRDTTKHMIMLLKDSNIEAIPVCELATITDTEWQKGIEHFLGSNRESLVIQADKFEAALKVYRAAKDAIPKLRQVKLVNPDKNIWPNVEPDERTAANLIQSNHPVAKRYLQGLLFKVFLVDTESELREAKRAITKDGMVAGNGAIGGGNRVDFVLIGKDARRQDALRIQERASELAPKLQSASNRQNAIKSFKVEYEQTTMRIQDLWDEISCSLDEFRKRRIKINALKVRQKEIEESSDDTLKAQFKDAEKELKELREEQRELELGIQRDKTIKEQKEESLQTLNEQFTIISNEQHAVENSPWYEAQLASDIYESLVDEHGSEIEALIAAQKNAKNADNAANKAKGEGKELLVEYCTRYEPVDKKELLAMDELSQLARCQAYADRIQNIDIVIHEDEAKTAREKMLENFRAEVVAKLKESFQEIDYTFDVLNSQLSGLTFNDNTYYFKHPVTRIESLKEIHDYITDTSDLSEHDIGGLFDEDKDSPAIESIQNLLLDNRLHEISDYRNFYTYDIIEKNSRSGEARSVSKLLSTGSGGEKQTPFYVALGASFMSAYRIKRIGNHIHGGAALAVFDEAFSKMDGNNAQSALAFFRDIGLQVILVAPPEIDLKSGRFADKIYNVLRDGNRIYLDSKSYTSEGKDLLDSDNPYLHSEIMNDYIAQVREDIGIE</sequence>
<name>A0A432ZSU0_9GAMM</name>
<evidence type="ECO:0008006" key="4">
    <source>
        <dbReference type="Google" id="ProtNLM"/>
    </source>
</evidence>
<dbReference type="Proteomes" id="UP000287996">
    <property type="component" value="Unassembled WGS sequence"/>
</dbReference>
<dbReference type="EMBL" id="PIQH01000002">
    <property type="protein sequence ID" value="RUO80943.1"/>
    <property type="molecule type" value="Genomic_DNA"/>
</dbReference>
<accession>A0A432ZSU0</accession>
<dbReference type="RefSeq" id="WP_126840949.1">
    <property type="nucleotide sequence ID" value="NZ_PIQH01000002.1"/>
</dbReference>
<evidence type="ECO:0000313" key="3">
    <source>
        <dbReference type="Proteomes" id="UP000287996"/>
    </source>
</evidence>
<dbReference type="OrthoDB" id="174137at2"/>
<dbReference type="SUPFAM" id="SSF52540">
    <property type="entry name" value="P-loop containing nucleoside triphosphate hydrolases"/>
    <property type="match status" value="1"/>
</dbReference>
<feature type="coiled-coil region" evidence="1">
    <location>
        <begin position="725"/>
        <end position="780"/>
    </location>
</feature>
<reference evidence="2 3" key="1">
    <citation type="journal article" date="2011" name="Front. Microbiol.">
        <title>Genomic signatures of strain selection and enhancement in Bacillus atrophaeus var. globigii, a historical biowarfare simulant.</title>
        <authorList>
            <person name="Gibbons H.S."/>
            <person name="Broomall S.M."/>
            <person name="McNew L.A."/>
            <person name="Daligault H."/>
            <person name="Chapman C."/>
            <person name="Bruce D."/>
            <person name="Karavis M."/>
            <person name="Krepps M."/>
            <person name="McGregor P.A."/>
            <person name="Hong C."/>
            <person name="Park K.H."/>
            <person name="Akmal A."/>
            <person name="Feldman A."/>
            <person name="Lin J.S."/>
            <person name="Chang W.E."/>
            <person name="Higgs B.W."/>
            <person name="Demirev P."/>
            <person name="Lindquist J."/>
            <person name="Liem A."/>
            <person name="Fochler E."/>
            <person name="Read T.D."/>
            <person name="Tapia R."/>
            <person name="Johnson S."/>
            <person name="Bishop-Lilly K.A."/>
            <person name="Detter C."/>
            <person name="Han C."/>
            <person name="Sozhamannan S."/>
            <person name="Rosenzweig C.N."/>
            <person name="Skowronski E.W."/>
        </authorList>
    </citation>
    <scope>NUCLEOTIDE SEQUENCE [LARGE SCALE GENOMIC DNA]</scope>
    <source>
        <strain evidence="2 3">CC-PW-9</strain>
    </source>
</reference>
<evidence type="ECO:0000313" key="2">
    <source>
        <dbReference type="EMBL" id="RUO80943.1"/>
    </source>
</evidence>
<evidence type="ECO:0000256" key="1">
    <source>
        <dbReference type="SAM" id="Coils"/>
    </source>
</evidence>
<dbReference type="GO" id="GO:0006302">
    <property type="term" value="P:double-strand break repair"/>
    <property type="evidence" value="ECO:0007669"/>
    <property type="project" value="TreeGrafter"/>
</dbReference>
<organism evidence="2 3">
    <name type="scientific">Idiomarina tyrosinivorans</name>
    <dbReference type="NCBI Taxonomy" id="1445662"/>
    <lineage>
        <taxon>Bacteria</taxon>
        <taxon>Pseudomonadati</taxon>
        <taxon>Pseudomonadota</taxon>
        <taxon>Gammaproteobacteria</taxon>
        <taxon>Alteromonadales</taxon>
        <taxon>Idiomarinaceae</taxon>
        <taxon>Idiomarina</taxon>
    </lineage>
</organism>
<dbReference type="Gene3D" id="3.40.50.300">
    <property type="entry name" value="P-loop containing nucleotide triphosphate hydrolases"/>
    <property type="match status" value="1"/>
</dbReference>
<dbReference type="Pfam" id="PF13555">
    <property type="entry name" value="AAA_29"/>
    <property type="match status" value="1"/>
</dbReference>
<feature type="coiled-coil region" evidence="1">
    <location>
        <begin position="305"/>
        <end position="339"/>
    </location>
</feature>
<protein>
    <recommendedName>
        <fullName evidence="4">AAA family ATPase</fullName>
    </recommendedName>
</protein>
<keyword evidence="3" id="KW-1185">Reference proteome</keyword>
<dbReference type="InterPro" id="IPR027417">
    <property type="entry name" value="P-loop_NTPase"/>
</dbReference>